<gene>
    <name evidence="1" type="ORF">HZA66_05820</name>
</gene>
<dbReference type="Proteomes" id="UP000782519">
    <property type="component" value="Unassembled WGS sequence"/>
</dbReference>
<name>A0A933RV49_RHOPL</name>
<dbReference type="AlphaFoldDB" id="A0A933RV49"/>
<comment type="caution">
    <text evidence="1">The sequence shown here is derived from an EMBL/GenBank/DDBJ whole genome shotgun (WGS) entry which is preliminary data.</text>
</comment>
<proteinExistence type="predicted"/>
<sequence>MSTKAELQQQRATAGAAYLAALANLKTAYVNLYALDLALSNRNVSATAVPSFIAHDRLELVNLAQHFRHAEFAPTFETNSWWPEIIASLETRMRNYPNPE</sequence>
<protein>
    <submittedName>
        <fullName evidence="1">Uncharacterized protein</fullName>
    </submittedName>
</protein>
<evidence type="ECO:0000313" key="1">
    <source>
        <dbReference type="EMBL" id="MBI5128938.1"/>
    </source>
</evidence>
<reference evidence="1" key="1">
    <citation type="submission" date="2020-07" db="EMBL/GenBank/DDBJ databases">
        <title>Huge and variable diversity of episymbiotic CPR bacteria and DPANN archaea in groundwater ecosystems.</title>
        <authorList>
            <person name="He C.Y."/>
            <person name="Keren R."/>
            <person name="Whittaker M."/>
            <person name="Farag I.F."/>
            <person name="Doudna J."/>
            <person name="Cate J.H.D."/>
            <person name="Banfield J.F."/>
        </authorList>
    </citation>
    <scope>NUCLEOTIDE SEQUENCE</scope>
    <source>
        <strain evidence="1">NC_groundwater_1818_Pr3_B-0.1um_66_35</strain>
    </source>
</reference>
<evidence type="ECO:0000313" key="2">
    <source>
        <dbReference type="Proteomes" id="UP000782519"/>
    </source>
</evidence>
<organism evidence="1 2">
    <name type="scientific">Rhodopseudomonas palustris</name>
    <dbReference type="NCBI Taxonomy" id="1076"/>
    <lineage>
        <taxon>Bacteria</taxon>
        <taxon>Pseudomonadati</taxon>
        <taxon>Pseudomonadota</taxon>
        <taxon>Alphaproteobacteria</taxon>
        <taxon>Hyphomicrobiales</taxon>
        <taxon>Nitrobacteraceae</taxon>
        <taxon>Rhodopseudomonas</taxon>
    </lineage>
</organism>
<dbReference type="EMBL" id="JACRJB010000014">
    <property type="protein sequence ID" value="MBI5128938.1"/>
    <property type="molecule type" value="Genomic_DNA"/>
</dbReference>
<accession>A0A933RV49</accession>